<sequence>MATNTTPSNATSLINAVAAGFSTSWLNASTLLFSAGILTVAGASLLAGSESKLVQMLVGKPAPKYQNRGLLTRAQVNELHKQGSWERQVYDEYVSVLLDQERVYPCIYATKGLKTDDQRYLFIDSDDHADPRHARDLAAALAGYLPQSRDLGANTSLVLLSKHNPRPRSMETYKNAFWMLLNNIASLDTKPWPENIPRDIDTDRWCFCFGGEPFFAVIQTPAHQTRASRHADSLTVVFQPKWIFDVLFSSEAKRVGAITKVRTLLAQYDPIPASPDLLTYGEEGSRESKQYFLLDENSPASCPFSVLGA</sequence>
<keyword evidence="1" id="KW-0472">Membrane</keyword>
<organism evidence="2 3">
    <name type="scientific">Athelia psychrophila</name>
    <dbReference type="NCBI Taxonomy" id="1759441"/>
    <lineage>
        <taxon>Eukaryota</taxon>
        <taxon>Fungi</taxon>
        <taxon>Dikarya</taxon>
        <taxon>Basidiomycota</taxon>
        <taxon>Agaricomycotina</taxon>
        <taxon>Agaricomycetes</taxon>
        <taxon>Agaricomycetidae</taxon>
        <taxon>Atheliales</taxon>
        <taxon>Atheliaceae</taxon>
        <taxon>Athelia</taxon>
    </lineage>
</organism>
<dbReference type="InterPro" id="IPR014988">
    <property type="entry name" value="Uncharacterised_YqcI/YcgG"/>
</dbReference>
<evidence type="ECO:0000313" key="2">
    <source>
        <dbReference type="EMBL" id="KZP29059.1"/>
    </source>
</evidence>
<proteinExistence type="predicted"/>
<evidence type="ECO:0000256" key="1">
    <source>
        <dbReference type="SAM" id="Phobius"/>
    </source>
</evidence>
<dbReference type="OrthoDB" id="3630793at2759"/>
<reference evidence="2 3" key="1">
    <citation type="journal article" date="2016" name="Mol. Biol. Evol.">
        <title>Comparative Genomics of Early-Diverging Mushroom-Forming Fungi Provides Insights into the Origins of Lignocellulose Decay Capabilities.</title>
        <authorList>
            <person name="Nagy L.G."/>
            <person name="Riley R."/>
            <person name="Tritt A."/>
            <person name="Adam C."/>
            <person name="Daum C."/>
            <person name="Floudas D."/>
            <person name="Sun H."/>
            <person name="Yadav J.S."/>
            <person name="Pangilinan J."/>
            <person name="Larsson K.H."/>
            <person name="Matsuura K."/>
            <person name="Barry K."/>
            <person name="Labutti K."/>
            <person name="Kuo R."/>
            <person name="Ohm R.A."/>
            <person name="Bhattacharya S.S."/>
            <person name="Shirouzu T."/>
            <person name="Yoshinaga Y."/>
            <person name="Martin F.M."/>
            <person name="Grigoriev I.V."/>
            <person name="Hibbett D.S."/>
        </authorList>
    </citation>
    <scope>NUCLEOTIDE SEQUENCE [LARGE SCALE GENOMIC DNA]</scope>
    <source>
        <strain evidence="2 3">CBS 109695</strain>
    </source>
</reference>
<evidence type="ECO:0000313" key="3">
    <source>
        <dbReference type="Proteomes" id="UP000076532"/>
    </source>
</evidence>
<keyword evidence="1" id="KW-1133">Transmembrane helix</keyword>
<accession>A0A166S686</accession>
<dbReference type="EMBL" id="KV417500">
    <property type="protein sequence ID" value="KZP29059.1"/>
    <property type="molecule type" value="Genomic_DNA"/>
</dbReference>
<keyword evidence="1" id="KW-0812">Transmembrane</keyword>
<dbReference type="AlphaFoldDB" id="A0A166S686"/>
<gene>
    <name evidence="2" type="ORF">FIBSPDRAFT_927155</name>
</gene>
<name>A0A166S686_9AGAM</name>
<keyword evidence="3" id="KW-1185">Reference proteome</keyword>
<dbReference type="Proteomes" id="UP000076532">
    <property type="component" value="Unassembled WGS sequence"/>
</dbReference>
<feature type="transmembrane region" description="Helical" evidence="1">
    <location>
        <begin position="25"/>
        <end position="47"/>
    </location>
</feature>
<dbReference type="PANTHER" id="PTHR40045:SF1">
    <property type="entry name" value="YQCI_YCGG FAMILY PROTEIN"/>
    <property type="match status" value="1"/>
</dbReference>
<evidence type="ECO:0008006" key="4">
    <source>
        <dbReference type="Google" id="ProtNLM"/>
    </source>
</evidence>
<dbReference type="PANTHER" id="PTHR40045">
    <property type="entry name" value="YCGG FAMILY PROTEIN"/>
    <property type="match status" value="1"/>
</dbReference>
<protein>
    <recommendedName>
        <fullName evidence="4">YqcI/YcgG family protein</fullName>
    </recommendedName>
</protein>
<dbReference type="Pfam" id="PF08892">
    <property type="entry name" value="YqcI_YcgG"/>
    <property type="match status" value="1"/>
</dbReference>